<evidence type="ECO:0000256" key="1">
    <source>
        <dbReference type="SAM" id="Coils"/>
    </source>
</evidence>
<organism evidence="2 3">
    <name type="scientific">Podospora aff. communis PSN243</name>
    <dbReference type="NCBI Taxonomy" id="3040156"/>
    <lineage>
        <taxon>Eukaryota</taxon>
        <taxon>Fungi</taxon>
        <taxon>Dikarya</taxon>
        <taxon>Ascomycota</taxon>
        <taxon>Pezizomycotina</taxon>
        <taxon>Sordariomycetes</taxon>
        <taxon>Sordariomycetidae</taxon>
        <taxon>Sordariales</taxon>
        <taxon>Podosporaceae</taxon>
        <taxon>Podospora</taxon>
    </lineage>
</organism>
<dbReference type="AlphaFoldDB" id="A0AAV9GDJ8"/>
<comment type="caution">
    <text evidence="2">The sequence shown here is derived from an EMBL/GenBank/DDBJ whole genome shotgun (WGS) entry which is preliminary data.</text>
</comment>
<feature type="coiled-coil region" evidence="1">
    <location>
        <begin position="447"/>
        <end position="474"/>
    </location>
</feature>
<proteinExistence type="predicted"/>
<dbReference type="Proteomes" id="UP001321760">
    <property type="component" value="Unassembled WGS sequence"/>
</dbReference>
<accession>A0AAV9GDJ8</accession>
<keyword evidence="3" id="KW-1185">Reference proteome</keyword>
<evidence type="ECO:0000313" key="2">
    <source>
        <dbReference type="EMBL" id="KAK4445490.1"/>
    </source>
</evidence>
<sequence length="477" mass="55317">MSTLTQITASLNPTTKTRLEAVASGLLKIYKTLLRMRYLQHPSWIHPGPHDITHLIPLYRSLGIDDSGIYLYSVLPYVKAPKQYMGFFQEGSFIDYRDEDHVKQGRFPFYGEPEEVWMLRGWQTPLSCLGNHGTVVLYDVRRDVVGMIDHESGRSMDRNLGLGESDALDVEGLEGVEMGNARDYDAFQGRRAENVLRDMNQWFEELVETPWGYEEVDRFFWDAELVIPIYRKHGWPGDDFDGDAFEADHRRAYVARELEEAWEGPQNRIDWYRRRLEWKKLHGVNNAKRKLETAVTLETQWKARWELLVVEMEAEDMEGDLRALEDVKDEPRIFKEIRQIDGGAWGSRNGLRNLQRELEDPSVDESRRAELQVEMEIGQRRVRVEEMAAASARLDAQRLFPGSTGKPPPDLTEQLSSVLRNLEACERGIQRRKEFLNAIPEGAPEMRKLIERRLDQNLERAKDLAQQKKDVEAVMAA</sequence>
<evidence type="ECO:0000313" key="3">
    <source>
        <dbReference type="Proteomes" id="UP001321760"/>
    </source>
</evidence>
<gene>
    <name evidence="2" type="ORF">QBC34DRAFT_472410</name>
</gene>
<reference evidence="2" key="2">
    <citation type="submission" date="2023-05" db="EMBL/GenBank/DDBJ databases">
        <authorList>
            <consortium name="Lawrence Berkeley National Laboratory"/>
            <person name="Steindorff A."/>
            <person name="Hensen N."/>
            <person name="Bonometti L."/>
            <person name="Westerberg I."/>
            <person name="Brannstrom I.O."/>
            <person name="Guillou S."/>
            <person name="Cros-Aarteil S."/>
            <person name="Calhoun S."/>
            <person name="Haridas S."/>
            <person name="Kuo A."/>
            <person name="Mondo S."/>
            <person name="Pangilinan J."/>
            <person name="Riley R."/>
            <person name="Labutti K."/>
            <person name="Andreopoulos B."/>
            <person name="Lipzen A."/>
            <person name="Chen C."/>
            <person name="Yanf M."/>
            <person name="Daum C."/>
            <person name="Ng V."/>
            <person name="Clum A."/>
            <person name="Ohm R."/>
            <person name="Martin F."/>
            <person name="Silar P."/>
            <person name="Natvig D."/>
            <person name="Lalanne C."/>
            <person name="Gautier V."/>
            <person name="Ament-Velasquez S.L."/>
            <person name="Kruys A."/>
            <person name="Hutchinson M.I."/>
            <person name="Powell A.J."/>
            <person name="Barry K."/>
            <person name="Miller A.N."/>
            <person name="Grigoriev I.V."/>
            <person name="Debuchy R."/>
            <person name="Gladieux P."/>
            <person name="Thoren M.H."/>
            <person name="Johannesson H."/>
        </authorList>
    </citation>
    <scope>NUCLEOTIDE SEQUENCE</scope>
    <source>
        <strain evidence="2">PSN243</strain>
    </source>
</reference>
<dbReference type="EMBL" id="MU865965">
    <property type="protein sequence ID" value="KAK4445490.1"/>
    <property type="molecule type" value="Genomic_DNA"/>
</dbReference>
<keyword evidence="1" id="KW-0175">Coiled coil</keyword>
<reference evidence="2" key="1">
    <citation type="journal article" date="2023" name="Mol. Phylogenet. Evol.">
        <title>Genome-scale phylogeny and comparative genomics of the fungal order Sordariales.</title>
        <authorList>
            <person name="Hensen N."/>
            <person name="Bonometti L."/>
            <person name="Westerberg I."/>
            <person name="Brannstrom I.O."/>
            <person name="Guillou S."/>
            <person name="Cros-Aarteil S."/>
            <person name="Calhoun S."/>
            <person name="Haridas S."/>
            <person name="Kuo A."/>
            <person name="Mondo S."/>
            <person name="Pangilinan J."/>
            <person name="Riley R."/>
            <person name="LaButti K."/>
            <person name="Andreopoulos B."/>
            <person name="Lipzen A."/>
            <person name="Chen C."/>
            <person name="Yan M."/>
            <person name="Daum C."/>
            <person name="Ng V."/>
            <person name="Clum A."/>
            <person name="Steindorff A."/>
            <person name="Ohm R.A."/>
            <person name="Martin F."/>
            <person name="Silar P."/>
            <person name="Natvig D.O."/>
            <person name="Lalanne C."/>
            <person name="Gautier V."/>
            <person name="Ament-Velasquez S.L."/>
            <person name="Kruys A."/>
            <person name="Hutchinson M.I."/>
            <person name="Powell A.J."/>
            <person name="Barry K."/>
            <person name="Miller A.N."/>
            <person name="Grigoriev I.V."/>
            <person name="Debuchy R."/>
            <person name="Gladieux P."/>
            <person name="Hiltunen Thoren M."/>
            <person name="Johannesson H."/>
        </authorList>
    </citation>
    <scope>NUCLEOTIDE SEQUENCE</scope>
    <source>
        <strain evidence="2">PSN243</strain>
    </source>
</reference>
<protein>
    <submittedName>
        <fullName evidence="2">Uncharacterized protein</fullName>
    </submittedName>
</protein>
<name>A0AAV9GDJ8_9PEZI</name>